<evidence type="ECO:0000256" key="1">
    <source>
        <dbReference type="SAM" id="Phobius"/>
    </source>
</evidence>
<feature type="transmembrane region" description="Helical" evidence="1">
    <location>
        <begin position="12"/>
        <end position="35"/>
    </location>
</feature>
<evidence type="ECO:0000313" key="2">
    <source>
        <dbReference type="EMBL" id="TRU37961.1"/>
    </source>
</evidence>
<organism evidence="2 3">
    <name type="scientific">Microcystis aeruginosa Ma_MB_F_20061100_S20D</name>
    <dbReference type="NCBI Taxonomy" id="2486253"/>
    <lineage>
        <taxon>Bacteria</taxon>
        <taxon>Bacillati</taxon>
        <taxon>Cyanobacteriota</taxon>
        <taxon>Cyanophyceae</taxon>
        <taxon>Oscillatoriophycideae</taxon>
        <taxon>Chroococcales</taxon>
        <taxon>Microcystaceae</taxon>
        <taxon>Microcystis</taxon>
    </lineage>
</organism>
<dbReference type="AlphaFoldDB" id="A0A552EU16"/>
<protein>
    <submittedName>
        <fullName evidence="2">Prepilin-type N-terminal cleavage/methylation domain-containing protein</fullName>
    </submittedName>
</protein>
<dbReference type="NCBIfam" id="TIGR02532">
    <property type="entry name" value="IV_pilin_GFxxxE"/>
    <property type="match status" value="1"/>
</dbReference>
<dbReference type="EMBL" id="SFBH01000052">
    <property type="protein sequence ID" value="TRU37961.1"/>
    <property type="molecule type" value="Genomic_DNA"/>
</dbReference>
<dbReference type="InterPro" id="IPR032092">
    <property type="entry name" value="PilW"/>
</dbReference>
<name>A0A552EU16_MICAE</name>
<dbReference type="Proteomes" id="UP000315113">
    <property type="component" value="Unassembled WGS sequence"/>
</dbReference>
<dbReference type="Pfam" id="PF07963">
    <property type="entry name" value="N_methyl"/>
    <property type="match status" value="1"/>
</dbReference>
<reference evidence="2 3" key="1">
    <citation type="submission" date="2019-01" db="EMBL/GenBank/DDBJ databases">
        <title>Coherence of Microcystis species and biogeography revealed through population genomics.</title>
        <authorList>
            <person name="Perez-Carrascal O.M."/>
            <person name="Terrat Y."/>
            <person name="Giani A."/>
            <person name="Fortin N."/>
            <person name="Tromas N."/>
            <person name="Shapiro B.J."/>
        </authorList>
    </citation>
    <scope>NUCLEOTIDE SEQUENCE [LARGE SCALE GENOMIC DNA]</scope>
    <source>
        <strain evidence="2">Ma_MB_F_20061100_S20D</strain>
    </source>
</reference>
<accession>A0A552EU16</accession>
<keyword evidence="1" id="KW-0812">Transmembrane</keyword>
<gene>
    <name evidence="2" type="ORF">EWV78_06115</name>
</gene>
<sequence length="269" mass="28647">MSKANKPQQGFSLIELLVALLIGLILLLGVGQVFFSSRQTFTTNEAMAKLQENGRFALEFIASSARQAGYLSPASTLDVPFPAEPINCGMGSASSNPCSANGVGAASDRVSFAAEPVVIDGSLRDCSGTVVTANRVIINSFFIIPADANNPHSSLGCSSYDRNTKAWITQNQRLVDGIESIQVLYGLDSTGSALSTNQFVSADRVANEAGWGKVVAVRIAVLANSLDNITPPPPQRNYYLLDAAPFIPAAGDQRSRQIFTTTVHFKNIF</sequence>
<keyword evidence="1" id="KW-1133">Transmembrane helix</keyword>
<keyword evidence="1" id="KW-0472">Membrane</keyword>
<dbReference type="Pfam" id="PF16074">
    <property type="entry name" value="PilW"/>
    <property type="match status" value="1"/>
</dbReference>
<dbReference type="PROSITE" id="PS00409">
    <property type="entry name" value="PROKAR_NTER_METHYL"/>
    <property type="match status" value="1"/>
</dbReference>
<dbReference type="InterPro" id="IPR012902">
    <property type="entry name" value="N_methyl_site"/>
</dbReference>
<comment type="caution">
    <text evidence="2">The sequence shown here is derived from an EMBL/GenBank/DDBJ whole genome shotgun (WGS) entry which is preliminary data.</text>
</comment>
<evidence type="ECO:0000313" key="3">
    <source>
        <dbReference type="Proteomes" id="UP000315113"/>
    </source>
</evidence>
<proteinExistence type="predicted"/>
<dbReference type="GO" id="GO:0043683">
    <property type="term" value="P:type IV pilus assembly"/>
    <property type="evidence" value="ECO:0007669"/>
    <property type="project" value="InterPro"/>
</dbReference>